<evidence type="ECO:0000256" key="1">
    <source>
        <dbReference type="SAM" id="SignalP"/>
    </source>
</evidence>
<name>A0A6A6HNE5_VIRVR</name>
<organism evidence="2 3">
    <name type="scientific">Viridothelium virens</name>
    <name type="common">Speckled blister lichen</name>
    <name type="synonym">Trypethelium virens</name>
    <dbReference type="NCBI Taxonomy" id="1048519"/>
    <lineage>
        <taxon>Eukaryota</taxon>
        <taxon>Fungi</taxon>
        <taxon>Dikarya</taxon>
        <taxon>Ascomycota</taxon>
        <taxon>Pezizomycotina</taxon>
        <taxon>Dothideomycetes</taxon>
        <taxon>Dothideomycetes incertae sedis</taxon>
        <taxon>Trypetheliales</taxon>
        <taxon>Trypetheliaceae</taxon>
        <taxon>Viridothelium</taxon>
    </lineage>
</organism>
<dbReference type="OrthoDB" id="2910287at2759"/>
<proteinExistence type="predicted"/>
<sequence>MQYSSALVSLLSLAISITALPAAEKRQNPTSTTVTLCTGIGFTGFCQTFANEFETCTQIPAPLLKSTGSFNPGPQALCRLTTSADTCTPHGDLFIDNGPIDNLYWYNGTGEFENYGNSATSFLCQQCTNCP</sequence>
<dbReference type="EMBL" id="ML991772">
    <property type="protein sequence ID" value="KAF2239645.1"/>
    <property type="molecule type" value="Genomic_DNA"/>
</dbReference>
<dbReference type="AlphaFoldDB" id="A0A6A6HNE5"/>
<accession>A0A6A6HNE5</accession>
<evidence type="ECO:0000313" key="2">
    <source>
        <dbReference type="EMBL" id="KAF2239645.1"/>
    </source>
</evidence>
<keyword evidence="1" id="KW-0732">Signal</keyword>
<feature type="chain" id="PRO_5025391903" evidence="1">
    <location>
        <begin position="20"/>
        <end position="131"/>
    </location>
</feature>
<evidence type="ECO:0000313" key="3">
    <source>
        <dbReference type="Proteomes" id="UP000800092"/>
    </source>
</evidence>
<dbReference type="Proteomes" id="UP000800092">
    <property type="component" value="Unassembled WGS sequence"/>
</dbReference>
<feature type="signal peptide" evidence="1">
    <location>
        <begin position="1"/>
        <end position="19"/>
    </location>
</feature>
<reference evidence="2" key="1">
    <citation type="journal article" date="2020" name="Stud. Mycol.">
        <title>101 Dothideomycetes genomes: a test case for predicting lifestyles and emergence of pathogens.</title>
        <authorList>
            <person name="Haridas S."/>
            <person name="Albert R."/>
            <person name="Binder M."/>
            <person name="Bloem J."/>
            <person name="Labutti K."/>
            <person name="Salamov A."/>
            <person name="Andreopoulos B."/>
            <person name="Baker S."/>
            <person name="Barry K."/>
            <person name="Bills G."/>
            <person name="Bluhm B."/>
            <person name="Cannon C."/>
            <person name="Castanera R."/>
            <person name="Culley D."/>
            <person name="Daum C."/>
            <person name="Ezra D."/>
            <person name="Gonzalez J."/>
            <person name="Henrissat B."/>
            <person name="Kuo A."/>
            <person name="Liang C."/>
            <person name="Lipzen A."/>
            <person name="Lutzoni F."/>
            <person name="Magnuson J."/>
            <person name="Mondo S."/>
            <person name="Nolan M."/>
            <person name="Ohm R."/>
            <person name="Pangilinan J."/>
            <person name="Park H.-J."/>
            <person name="Ramirez L."/>
            <person name="Alfaro M."/>
            <person name="Sun H."/>
            <person name="Tritt A."/>
            <person name="Yoshinaga Y."/>
            <person name="Zwiers L.-H."/>
            <person name="Turgeon B."/>
            <person name="Goodwin S."/>
            <person name="Spatafora J."/>
            <person name="Crous P."/>
            <person name="Grigoriev I."/>
        </authorList>
    </citation>
    <scope>NUCLEOTIDE SEQUENCE</scope>
    <source>
        <strain evidence="2">Tuck. ex Michener</strain>
    </source>
</reference>
<gene>
    <name evidence="2" type="ORF">EV356DRAFT_528226</name>
</gene>
<keyword evidence="3" id="KW-1185">Reference proteome</keyword>
<protein>
    <submittedName>
        <fullName evidence="2">Uncharacterized protein</fullName>
    </submittedName>
</protein>